<name>A0A1D8GDE1_9FIRM</name>
<dbReference type="OrthoDB" id="9800565at2"/>
<evidence type="ECO:0000313" key="5">
    <source>
        <dbReference type="Proteomes" id="UP000095743"/>
    </source>
</evidence>
<dbReference type="RefSeq" id="WP_069974496.1">
    <property type="nucleotide sequence ID" value="NZ_CP017269.1"/>
</dbReference>
<dbReference type="GO" id="GO:0005737">
    <property type="term" value="C:cytoplasm"/>
    <property type="evidence" value="ECO:0007669"/>
    <property type="project" value="TreeGrafter"/>
</dbReference>
<dbReference type="Proteomes" id="UP000095743">
    <property type="component" value="Chromosome"/>
</dbReference>
<protein>
    <recommendedName>
        <fullName evidence="2">Phosphoesterase</fullName>
        <ecNumber evidence="2">3.1.4.-</ecNumber>
    </recommendedName>
</protein>
<dbReference type="EMBL" id="CP017269">
    <property type="protein sequence ID" value="AOT68930.1"/>
    <property type="molecule type" value="Genomic_DNA"/>
</dbReference>
<dbReference type="InterPro" id="IPR050126">
    <property type="entry name" value="Ap4A_hydrolase"/>
</dbReference>
<evidence type="ECO:0000256" key="1">
    <source>
        <dbReference type="ARBA" id="ARBA00008950"/>
    </source>
</evidence>
<evidence type="ECO:0000259" key="3">
    <source>
        <dbReference type="Pfam" id="PF12850"/>
    </source>
</evidence>
<dbReference type="PANTHER" id="PTHR42850:SF2">
    <property type="entry name" value="BLL5683 PROTEIN"/>
    <property type="match status" value="1"/>
</dbReference>
<dbReference type="InterPro" id="IPR011152">
    <property type="entry name" value="Pesterase_MJ0912"/>
</dbReference>
<dbReference type="AlphaFoldDB" id="A0A1D8GDE1"/>
<dbReference type="PIRSF" id="PIRSF000883">
    <property type="entry name" value="Pesterase_MJ0912"/>
    <property type="match status" value="1"/>
</dbReference>
<gene>
    <name evidence="4" type="ORF">Gferi_04795</name>
</gene>
<comment type="cofactor">
    <cofactor evidence="2">
        <name>a divalent metal cation</name>
        <dbReference type="ChEBI" id="CHEBI:60240"/>
    </cofactor>
</comment>
<organism evidence="4 5">
    <name type="scientific">Geosporobacter ferrireducens</name>
    <dbReference type="NCBI Taxonomy" id="1424294"/>
    <lineage>
        <taxon>Bacteria</taxon>
        <taxon>Bacillati</taxon>
        <taxon>Bacillota</taxon>
        <taxon>Clostridia</taxon>
        <taxon>Peptostreptococcales</taxon>
        <taxon>Thermotaleaceae</taxon>
        <taxon>Geosporobacter</taxon>
    </lineage>
</organism>
<sequence>MKIAVISDIHANVEAFKAVIDHMKQQGVEKVIFLGDLVMNGPCPKEVLTMINDLNPIVWIKGNTDNWFEEIDSNFKPNNEREEYIYSLYQYANERLNNEEIRMLLSKPEKQLIEIEGVRILCVHGSHKSISEPIGIMTPLVNIEQLVTEIDADILLCGHTHMPYYASFKGKKIINVGAVSLSLDGEAKASYEILEIKQKNIICTSFKIDYDLEKTINCAILNKFPYVDLYIKRLNEAKF</sequence>
<dbReference type="InterPro" id="IPR029052">
    <property type="entry name" value="Metallo-depent_PP-like"/>
</dbReference>
<evidence type="ECO:0000256" key="2">
    <source>
        <dbReference type="RuleBase" id="RU362039"/>
    </source>
</evidence>
<dbReference type="InterPro" id="IPR024654">
    <property type="entry name" value="Calcineurin-like_PHP_lpxH"/>
</dbReference>
<dbReference type="NCBIfam" id="TIGR00040">
    <property type="entry name" value="yfcE"/>
    <property type="match status" value="1"/>
</dbReference>
<dbReference type="Pfam" id="PF12850">
    <property type="entry name" value="Metallophos_2"/>
    <property type="match status" value="1"/>
</dbReference>
<comment type="similarity">
    <text evidence="1 2">Belongs to the metallophosphoesterase superfamily. YfcE family.</text>
</comment>
<dbReference type="Gene3D" id="3.60.21.10">
    <property type="match status" value="1"/>
</dbReference>
<reference evidence="4 5" key="1">
    <citation type="submission" date="2016-09" db="EMBL/GenBank/DDBJ databases">
        <title>Genomic analysis reveals versatility of anaerobic energy metabolism of Geosporobacter ferrireducens IRF9 of phylum Firmicutes.</title>
        <authorList>
            <person name="Kim S.-J."/>
        </authorList>
    </citation>
    <scope>NUCLEOTIDE SEQUENCE [LARGE SCALE GENOMIC DNA]</scope>
    <source>
        <strain evidence="4 5">IRF9</strain>
    </source>
</reference>
<dbReference type="PANTHER" id="PTHR42850">
    <property type="entry name" value="METALLOPHOSPHOESTERASE"/>
    <property type="match status" value="1"/>
</dbReference>
<keyword evidence="2" id="KW-0479">Metal-binding</keyword>
<accession>A0A1D8GDE1</accession>
<evidence type="ECO:0000313" key="4">
    <source>
        <dbReference type="EMBL" id="AOT68930.1"/>
    </source>
</evidence>
<proteinExistence type="inferred from homology"/>
<dbReference type="KEGG" id="gfe:Gferi_04795"/>
<feature type="domain" description="Calcineurin-like phosphoesterase" evidence="3">
    <location>
        <begin position="1"/>
        <end position="198"/>
    </location>
</feature>
<dbReference type="SUPFAM" id="SSF56300">
    <property type="entry name" value="Metallo-dependent phosphatases"/>
    <property type="match status" value="1"/>
</dbReference>
<dbReference type="STRING" id="1424294.Gferi_04795"/>
<keyword evidence="5" id="KW-1185">Reference proteome</keyword>
<dbReference type="InterPro" id="IPR000979">
    <property type="entry name" value="Phosphodiesterase_MJ0936/Vps29"/>
</dbReference>
<dbReference type="GO" id="GO:0046872">
    <property type="term" value="F:metal ion binding"/>
    <property type="evidence" value="ECO:0007669"/>
    <property type="project" value="UniProtKB-KW"/>
</dbReference>
<dbReference type="EC" id="3.1.4.-" evidence="2"/>
<dbReference type="GO" id="GO:0016791">
    <property type="term" value="F:phosphatase activity"/>
    <property type="evidence" value="ECO:0007669"/>
    <property type="project" value="TreeGrafter"/>
</dbReference>